<dbReference type="Gene3D" id="3.90.220.20">
    <property type="entry name" value="DNA methylase specificity domains"/>
    <property type="match status" value="2"/>
</dbReference>
<protein>
    <submittedName>
        <fullName evidence="5">Type I restriction enzyme, S subunit</fullName>
    </submittedName>
</protein>
<keyword evidence="2" id="KW-0680">Restriction system</keyword>
<proteinExistence type="inferred from homology"/>
<keyword evidence="3" id="KW-0238">DNA-binding</keyword>
<keyword evidence="6" id="KW-1185">Reference proteome</keyword>
<organism evidence="5 6">
    <name type="scientific">Arenibacter nanhaiticus</name>
    <dbReference type="NCBI Taxonomy" id="558155"/>
    <lineage>
        <taxon>Bacteria</taxon>
        <taxon>Pseudomonadati</taxon>
        <taxon>Bacteroidota</taxon>
        <taxon>Flavobacteriia</taxon>
        <taxon>Flavobacteriales</taxon>
        <taxon>Flavobacteriaceae</taxon>
        <taxon>Arenibacter</taxon>
    </lineage>
</organism>
<dbReference type="SUPFAM" id="SSF116734">
    <property type="entry name" value="DNA methylase specificity domain"/>
    <property type="match status" value="2"/>
</dbReference>
<dbReference type="CDD" id="cd17263">
    <property type="entry name" value="RMtype1_S_AbaB8300I-TRD1-CR1_like"/>
    <property type="match status" value="1"/>
</dbReference>
<accession>A0A1M6KY45</accession>
<gene>
    <name evidence="5" type="ORF">SAMN04487911_12839</name>
</gene>
<dbReference type="InterPro" id="IPR052021">
    <property type="entry name" value="Type-I_RS_S_subunit"/>
</dbReference>
<dbReference type="Pfam" id="PF01420">
    <property type="entry name" value="Methylase_S"/>
    <property type="match status" value="2"/>
</dbReference>
<dbReference type="OrthoDB" id="9816225at2"/>
<feature type="domain" description="Type I restriction modification DNA specificity" evidence="4">
    <location>
        <begin position="20"/>
        <end position="168"/>
    </location>
</feature>
<evidence type="ECO:0000256" key="2">
    <source>
        <dbReference type="ARBA" id="ARBA00022747"/>
    </source>
</evidence>
<dbReference type="CDD" id="cd17260">
    <property type="entry name" value="RMtype1_S_EcoEI-TRD1-CR1_like"/>
    <property type="match status" value="1"/>
</dbReference>
<dbReference type="STRING" id="558155.SAMN04487911_12839"/>
<evidence type="ECO:0000256" key="1">
    <source>
        <dbReference type="ARBA" id="ARBA00010923"/>
    </source>
</evidence>
<dbReference type="EMBL" id="FQYX01000028">
    <property type="protein sequence ID" value="SHJ63762.1"/>
    <property type="molecule type" value="Genomic_DNA"/>
</dbReference>
<sequence length="382" mass="43212">MIEEVELGKIASFSQGQQVSIPDQRKEMFDGCDTFIRIINYTQGSSDFRYIPKQNPKYHITKHDIIMVRYGAVGFVGKGIEGVLANNMFKIDYDKQVLFGDYLFRALRSGKVQSQLISASQSTSMAALNFKTVSRVKIPLPPLETQKKIAAILDEADKLRQLDKRLIEKYDALTQSLFLDMFGDLVGEKESLSSLCEINPKKSEISNLDKSTLVSFIPMSNVSEKGEVDLSIEKTIDEVWSGFTYFAERDVVFAKITPCMENGKGAIMRSLTNGIGFGTTEFHVLRPKENKSSSEWIYHLTTSYHFRKLAENNMKGSAGQKRVPTDFFKRFKIVCPPIELQNQFAERVEAIEAQKALAQKSLEKSEELFNSLLQKAFKGELV</sequence>
<dbReference type="AlphaFoldDB" id="A0A1M6KY45"/>
<evidence type="ECO:0000256" key="3">
    <source>
        <dbReference type="ARBA" id="ARBA00023125"/>
    </source>
</evidence>
<dbReference type="Proteomes" id="UP000184231">
    <property type="component" value="Unassembled WGS sequence"/>
</dbReference>
<reference evidence="6" key="1">
    <citation type="submission" date="2016-11" db="EMBL/GenBank/DDBJ databases">
        <authorList>
            <person name="Varghese N."/>
            <person name="Submissions S."/>
        </authorList>
    </citation>
    <scope>NUCLEOTIDE SEQUENCE [LARGE SCALE GENOMIC DNA]</scope>
    <source>
        <strain evidence="6">CGMCC 1.8863</strain>
    </source>
</reference>
<dbReference type="PANTHER" id="PTHR30408:SF12">
    <property type="entry name" value="TYPE I RESTRICTION ENZYME MJAVIII SPECIFICITY SUBUNIT"/>
    <property type="match status" value="1"/>
</dbReference>
<name>A0A1M6KY45_9FLAO</name>
<dbReference type="RefSeq" id="WP_072765489.1">
    <property type="nucleotide sequence ID" value="NZ_FQYX01000028.1"/>
</dbReference>
<dbReference type="PANTHER" id="PTHR30408">
    <property type="entry name" value="TYPE-1 RESTRICTION ENZYME ECOKI SPECIFICITY PROTEIN"/>
    <property type="match status" value="1"/>
</dbReference>
<feature type="domain" description="Type I restriction modification DNA specificity" evidence="4">
    <location>
        <begin position="191"/>
        <end position="363"/>
    </location>
</feature>
<evidence type="ECO:0000313" key="5">
    <source>
        <dbReference type="EMBL" id="SHJ63762.1"/>
    </source>
</evidence>
<dbReference type="InterPro" id="IPR044946">
    <property type="entry name" value="Restrct_endonuc_typeI_TRD_sf"/>
</dbReference>
<evidence type="ECO:0000259" key="4">
    <source>
        <dbReference type="Pfam" id="PF01420"/>
    </source>
</evidence>
<dbReference type="InterPro" id="IPR000055">
    <property type="entry name" value="Restrct_endonuc_typeI_TRD"/>
</dbReference>
<evidence type="ECO:0000313" key="6">
    <source>
        <dbReference type="Proteomes" id="UP000184231"/>
    </source>
</evidence>
<dbReference type="GO" id="GO:0003677">
    <property type="term" value="F:DNA binding"/>
    <property type="evidence" value="ECO:0007669"/>
    <property type="project" value="UniProtKB-KW"/>
</dbReference>
<comment type="similarity">
    <text evidence="1">Belongs to the type-I restriction system S methylase family.</text>
</comment>
<dbReference type="GO" id="GO:0009307">
    <property type="term" value="P:DNA restriction-modification system"/>
    <property type="evidence" value="ECO:0007669"/>
    <property type="project" value="UniProtKB-KW"/>
</dbReference>